<dbReference type="RefSeq" id="WP_153481352.1">
    <property type="nucleotide sequence ID" value="NZ_VWNA01000001.1"/>
</dbReference>
<accession>A0A6A7Y571</accession>
<dbReference type="InterPro" id="IPR001048">
    <property type="entry name" value="Asp/Glu/Uridylate_kinase"/>
</dbReference>
<dbReference type="EC" id="4.2.3.153" evidence="2"/>
<dbReference type="Proteomes" id="UP000332515">
    <property type="component" value="Unassembled WGS sequence"/>
</dbReference>
<dbReference type="SUPFAM" id="SSF53633">
    <property type="entry name" value="Carbamate kinase-like"/>
    <property type="match status" value="1"/>
</dbReference>
<evidence type="ECO:0000256" key="4">
    <source>
        <dbReference type="ARBA" id="ARBA00023270"/>
    </source>
</evidence>
<evidence type="ECO:0000256" key="3">
    <source>
        <dbReference type="ARBA" id="ARBA00023239"/>
    </source>
</evidence>
<evidence type="ECO:0000256" key="5">
    <source>
        <dbReference type="ARBA" id="ARBA00032523"/>
    </source>
</evidence>
<evidence type="ECO:0000256" key="1">
    <source>
        <dbReference type="ARBA" id="ARBA00003810"/>
    </source>
</evidence>
<proteinExistence type="predicted"/>
<dbReference type="GO" id="GO:0016829">
    <property type="term" value="F:lyase activity"/>
    <property type="evidence" value="ECO:0007669"/>
    <property type="project" value="UniProtKB-KW"/>
</dbReference>
<dbReference type="Pfam" id="PF04476">
    <property type="entry name" value="4HFCP_synth"/>
    <property type="match status" value="2"/>
</dbReference>
<protein>
    <recommendedName>
        <fullName evidence="2">(5-formylfuran-3-yl)methyl phosphate synthase</fullName>
        <ecNumber evidence="2">4.2.3.153</ecNumber>
    </recommendedName>
    <alternativeName>
        <fullName evidence="5">4-(hydroxymethyl)-2-furancarboxaldehyde-phosphate synthase</fullName>
    </alternativeName>
</protein>
<name>A0A6A7Y571_9HYPH</name>
<evidence type="ECO:0000256" key="6">
    <source>
        <dbReference type="ARBA" id="ARBA00047628"/>
    </source>
</evidence>
<reference evidence="9 10" key="1">
    <citation type="submission" date="2019-09" db="EMBL/GenBank/DDBJ databases">
        <title>Segnochrobactrum spirostomi gen. nov., sp. nov., isolated from the ciliate Spirostomum cf. yagiui and description of a novel family, Segnochrobactraceae fam. nov. within the order Rhizobiales of the class Alphaproteobacteria.</title>
        <authorList>
            <person name="Akter S."/>
            <person name="Shazib S.U.A."/>
            <person name="Shin M.K."/>
        </authorList>
    </citation>
    <scope>NUCLEOTIDE SEQUENCE [LARGE SCALE GENOMIC DNA]</scope>
    <source>
        <strain evidence="9 10">Sp-1</strain>
    </source>
</reference>
<dbReference type="EMBL" id="VWNA01000001">
    <property type="protein sequence ID" value="MQT13241.1"/>
    <property type="molecule type" value="Genomic_DNA"/>
</dbReference>
<dbReference type="InterPro" id="IPR007565">
    <property type="entry name" value="4HFCP_synth"/>
</dbReference>
<organism evidence="9 10">
    <name type="scientific">Segnochrobactrum spirostomi</name>
    <dbReference type="NCBI Taxonomy" id="2608987"/>
    <lineage>
        <taxon>Bacteria</taxon>
        <taxon>Pseudomonadati</taxon>
        <taxon>Pseudomonadota</taxon>
        <taxon>Alphaproteobacteria</taxon>
        <taxon>Hyphomicrobiales</taxon>
        <taxon>Segnochrobactraceae</taxon>
        <taxon>Segnochrobactrum</taxon>
    </lineage>
</organism>
<keyword evidence="4" id="KW-0704">Schiff base</keyword>
<sequence>MVEREGPFAAGPGLLVSARDAAEALVALAGGADVIDLKEPHEGALGAVAPAVLAEAVAAVAGRRLVSATTGDLPADAIDAIVSRARATAAAGVDYVKIGLFPGPVLPLIAALGEALAAPSSFSSTWREGDGARLEVAASHPPLEGEGRRAAPGWCDAPSPTAPPSARLVAVLFADAGYDPALFASLAAAGFAGVVIDTADKKAGRLLDHLDRPALAVAIAHARRAGLFLGLAGSLRRADIAALAPLGPDLIGFRGPPAAPPTARRVSPPRRWRRLRPISRRPAPGRPERMPSGAMGPPRPVVVKVGGSLVRAGRYGGALGVLADSPHPVVLVPGGGAFADAVRAAQAIDGFDDGLAHRLAVRAMGMVAEILVAASPDRLSLAASADEIAAVLAAGRVPVWMPEPMVIGAPDIAESWSITSDSLAVWLAGRIGARAVLLLKSVDAGAATIAAADAVAAGLVDEALPAFAAASDLPIRLIGPADAASLPIALAGGAAGTRLSPAGRAASE</sequence>
<dbReference type="AlphaFoldDB" id="A0A6A7Y571"/>
<evidence type="ECO:0000313" key="10">
    <source>
        <dbReference type="Proteomes" id="UP000332515"/>
    </source>
</evidence>
<comment type="function">
    <text evidence="1">Catalyzes the formation of 4-(hydroxymethyl)-2-furancarboxaldehyde phosphate (4-HFC-P) from two molecules of glyceraldehyde-3-P (GA-3-P).</text>
</comment>
<feature type="region of interest" description="Disordered" evidence="7">
    <location>
        <begin position="276"/>
        <end position="298"/>
    </location>
</feature>
<comment type="catalytic activity">
    <reaction evidence="6">
        <text>2 D-glyceraldehyde 3-phosphate = 4-(hydroxymethyl)-2-furancarboxaldehyde phosphate + phosphate + 2 H2O</text>
        <dbReference type="Rhea" id="RHEA:43536"/>
        <dbReference type="ChEBI" id="CHEBI:15377"/>
        <dbReference type="ChEBI" id="CHEBI:43474"/>
        <dbReference type="ChEBI" id="CHEBI:59776"/>
        <dbReference type="ChEBI" id="CHEBI:83407"/>
        <dbReference type="EC" id="4.2.3.153"/>
    </reaction>
</comment>
<evidence type="ECO:0000259" key="8">
    <source>
        <dbReference type="Pfam" id="PF00696"/>
    </source>
</evidence>
<evidence type="ECO:0000256" key="2">
    <source>
        <dbReference type="ARBA" id="ARBA00012553"/>
    </source>
</evidence>
<comment type="caution">
    <text evidence="9">The sequence shown here is derived from an EMBL/GenBank/DDBJ whole genome shotgun (WGS) entry which is preliminary data.</text>
</comment>
<dbReference type="Pfam" id="PF00696">
    <property type="entry name" value="AA_kinase"/>
    <property type="match status" value="1"/>
</dbReference>
<gene>
    <name evidence="9" type="ORF">F0357_11420</name>
</gene>
<feature type="domain" description="Aspartate/glutamate/uridylate kinase" evidence="8">
    <location>
        <begin position="301"/>
        <end position="443"/>
    </location>
</feature>
<keyword evidence="10" id="KW-1185">Reference proteome</keyword>
<evidence type="ECO:0000313" key="9">
    <source>
        <dbReference type="EMBL" id="MQT13241.1"/>
    </source>
</evidence>
<dbReference type="Gene3D" id="3.40.1160.10">
    <property type="entry name" value="Acetylglutamate kinase-like"/>
    <property type="match status" value="1"/>
</dbReference>
<evidence type="ECO:0000256" key="7">
    <source>
        <dbReference type="SAM" id="MobiDB-lite"/>
    </source>
</evidence>
<keyword evidence="3" id="KW-0456">Lyase</keyword>
<dbReference type="InterPro" id="IPR036393">
    <property type="entry name" value="AceGlu_kinase-like_sf"/>
</dbReference>